<feature type="signal peptide" evidence="2">
    <location>
        <begin position="1"/>
        <end position="17"/>
    </location>
</feature>
<dbReference type="PANTHER" id="PTHR22935:SF95">
    <property type="entry name" value="BETA-LACTAMASE-LIKE 1-RELATED"/>
    <property type="match status" value="1"/>
</dbReference>
<evidence type="ECO:0000259" key="3">
    <source>
        <dbReference type="Pfam" id="PF00144"/>
    </source>
</evidence>
<proteinExistence type="inferred from homology"/>
<keyword evidence="2" id="KW-0732">Signal</keyword>
<reference evidence="5" key="1">
    <citation type="journal article" date="2020" name="Stud. Mycol.">
        <title>101 Dothideomycetes genomes: a test case for predicting lifestyles and emergence of pathogens.</title>
        <authorList>
            <person name="Haridas S."/>
            <person name="Albert R."/>
            <person name="Binder M."/>
            <person name="Bloem J."/>
            <person name="Labutti K."/>
            <person name="Salamov A."/>
            <person name="Andreopoulos B."/>
            <person name="Baker S."/>
            <person name="Barry K."/>
            <person name="Bills G."/>
            <person name="Bluhm B."/>
            <person name="Cannon C."/>
            <person name="Castanera R."/>
            <person name="Culley D."/>
            <person name="Daum C."/>
            <person name="Ezra D."/>
            <person name="Gonzalez J."/>
            <person name="Henrissat B."/>
            <person name="Kuo A."/>
            <person name="Liang C."/>
            <person name="Lipzen A."/>
            <person name="Lutzoni F."/>
            <person name="Magnuson J."/>
            <person name="Mondo S."/>
            <person name="Nolan M."/>
            <person name="Ohm R."/>
            <person name="Pangilinan J."/>
            <person name="Park H.-J."/>
            <person name="Ramirez L."/>
            <person name="Alfaro M."/>
            <person name="Sun H."/>
            <person name="Tritt A."/>
            <person name="Yoshinaga Y."/>
            <person name="Zwiers L.-H."/>
            <person name="Turgeon B."/>
            <person name="Goodwin S."/>
            <person name="Spatafora J."/>
            <person name="Crous P."/>
            <person name="Grigoriev I."/>
        </authorList>
    </citation>
    <scope>NUCLEOTIDE SEQUENCE</scope>
    <source>
        <strain evidence="5">CBS 207.26</strain>
    </source>
</reference>
<gene>
    <name evidence="5" type="ORF">K469DRAFT_672788</name>
</gene>
<dbReference type="AlphaFoldDB" id="A0A6A6DLK9"/>
<feature type="domain" description="Beta-lactamase-related" evidence="3">
    <location>
        <begin position="67"/>
        <end position="326"/>
    </location>
</feature>
<dbReference type="EMBL" id="ML994658">
    <property type="protein sequence ID" value="KAF2180351.1"/>
    <property type="molecule type" value="Genomic_DNA"/>
</dbReference>
<dbReference type="SUPFAM" id="SSF56601">
    <property type="entry name" value="beta-lactamase/transpeptidase-like"/>
    <property type="match status" value="1"/>
</dbReference>
<dbReference type="InterPro" id="IPR012338">
    <property type="entry name" value="Beta-lactam/transpept-like"/>
</dbReference>
<evidence type="ECO:0000256" key="1">
    <source>
        <dbReference type="ARBA" id="ARBA00038473"/>
    </source>
</evidence>
<sequence>MRLHKLLLVGILPSAFAYCPPPGPLLPPPDFHANSVLNPDQTDAIKQLNASFSIRGSIGGEPAFEFDYTAASHNVTITGNTMYRIASVTKVFTVLAVLLQKEKMRMDDPIGKFVPELKGGMWDDVTVGALCSQTAGLPKDLLNNTFVYPVNSRPAYSSPAYIILGFALENATGKPYNDVIRDLIIKPLGLNLTGFDTPTPDKDIALLGDPWSARDFGTYNATAGLWSTPNSLLAFLNSILQSKLLSPAQTRAWLKPHTFTSTLTQAVGAPWEIMRPANLNLTYPRPIDLYTKMGSVPTYAAHAVLIPEYDLAISIMAAGSNSNEAVAKLIGMGVENLVPIADQLARQQAADKYVGTYVSTNLTNNASLTIALDDGPGLAIPEWKNQGKDMLDTFSQIASVERENFGFRLYTMGLGDRWRVGFESVKNGASFADMGCDSWLLVDSYRYGKQPLDELEFRVKGGKVEGVWAPGLRLYLKKETRYGRI</sequence>
<dbReference type="Pfam" id="PF26335">
    <property type="entry name" value="ARB_00930_C"/>
    <property type="match status" value="1"/>
</dbReference>
<dbReference type="Gene3D" id="3.40.710.10">
    <property type="entry name" value="DD-peptidase/beta-lactamase superfamily"/>
    <property type="match status" value="1"/>
</dbReference>
<comment type="similarity">
    <text evidence="1">Belongs to the beta-lactamase family.</text>
</comment>
<feature type="chain" id="PRO_5025588851" evidence="2">
    <location>
        <begin position="18"/>
        <end position="485"/>
    </location>
</feature>
<evidence type="ECO:0000313" key="6">
    <source>
        <dbReference type="Proteomes" id="UP000800200"/>
    </source>
</evidence>
<protein>
    <submittedName>
        <fullName evidence="5">Beta-lactamase/transpeptidase-like protein</fullName>
    </submittedName>
</protein>
<evidence type="ECO:0000313" key="5">
    <source>
        <dbReference type="EMBL" id="KAF2180351.1"/>
    </source>
</evidence>
<dbReference type="Pfam" id="PF00144">
    <property type="entry name" value="Beta-lactamase"/>
    <property type="match status" value="1"/>
</dbReference>
<accession>A0A6A6DLK9</accession>
<dbReference type="InterPro" id="IPR001466">
    <property type="entry name" value="Beta-lactam-related"/>
</dbReference>
<dbReference type="InterPro" id="IPR051478">
    <property type="entry name" value="Beta-lactamase-like_AB/R"/>
</dbReference>
<dbReference type="OrthoDB" id="10250282at2759"/>
<dbReference type="InterPro" id="IPR058664">
    <property type="entry name" value="ARB_00930-like_C"/>
</dbReference>
<dbReference type="Proteomes" id="UP000800200">
    <property type="component" value="Unassembled WGS sequence"/>
</dbReference>
<evidence type="ECO:0000256" key="2">
    <source>
        <dbReference type="SAM" id="SignalP"/>
    </source>
</evidence>
<dbReference type="PANTHER" id="PTHR22935">
    <property type="entry name" value="PENICILLIN-BINDING PROTEIN"/>
    <property type="match status" value="1"/>
</dbReference>
<name>A0A6A6DLK9_9PEZI</name>
<evidence type="ECO:0000259" key="4">
    <source>
        <dbReference type="Pfam" id="PF26335"/>
    </source>
</evidence>
<keyword evidence="6" id="KW-1185">Reference proteome</keyword>
<feature type="domain" description="Beta-lactamase-like ARB-00930-like C-terminal" evidence="4">
    <location>
        <begin position="345"/>
        <end position="479"/>
    </location>
</feature>
<organism evidence="5 6">
    <name type="scientific">Zopfia rhizophila CBS 207.26</name>
    <dbReference type="NCBI Taxonomy" id="1314779"/>
    <lineage>
        <taxon>Eukaryota</taxon>
        <taxon>Fungi</taxon>
        <taxon>Dikarya</taxon>
        <taxon>Ascomycota</taxon>
        <taxon>Pezizomycotina</taxon>
        <taxon>Dothideomycetes</taxon>
        <taxon>Dothideomycetes incertae sedis</taxon>
        <taxon>Zopfiaceae</taxon>
        <taxon>Zopfia</taxon>
    </lineage>
</organism>